<dbReference type="GO" id="GO:0003677">
    <property type="term" value="F:DNA binding"/>
    <property type="evidence" value="ECO:0007669"/>
    <property type="project" value="UniProtKB-KW"/>
</dbReference>
<dbReference type="SUPFAM" id="SSF47598">
    <property type="entry name" value="Ribbon-helix-helix"/>
    <property type="match status" value="1"/>
</dbReference>
<dbReference type="InterPro" id="IPR010985">
    <property type="entry name" value="Ribbon_hlx_hlx"/>
</dbReference>
<organism evidence="3 4">
    <name type="scientific">Flavonifractor plautii ATCC 29863</name>
    <dbReference type="NCBI Taxonomy" id="411475"/>
    <lineage>
        <taxon>Bacteria</taxon>
        <taxon>Bacillati</taxon>
        <taxon>Bacillota</taxon>
        <taxon>Clostridia</taxon>
        <taxon>Eubacteriales</taxon>
        <taxon>Oscillospiraceae</taxon>
        <taxon>Flavonifractor</taxon>
    </lineage>
</organism>
<dbReference type="HOGENOM" id="CLU_1924463_0_0_9"/>
<protein>
    <submittedName>
        <fullName evidence="3">Arc-like DNA-binding protein</fullName>
    </submittedName>
</protein>
<dbReference type="Proteomes" id="UP000004459">
    <property type="component" value="Unassembled WGS sequence"/>
</dbReference>
<dbReference type="RefSeq" id="WP_007489671.1">
    <property type="nucleotide sequence ID" value="NZ_JH417694.1"/>
</dbReference>
<evidence type="ECO:0000313" key="3">
    <source>
        <dbReference type="EMBL" id="EHM52941.1"/>
    </source>
</evidence>
<sequence length="131" mass="13864">MGKASTRAQNKYIAKTYDRVNLTMPKGNKEIVQACAEAEGESVNAYINKAIDQRMERDGAIGPQAGAEGPQVGGGVFIPPDTLERAQQAAEATGEAIADFLARAVETQAKRDRSSLAMGISPATKEKEPGN</sequence>
<dbReference type="InterPro" id="IPR005569">
    <property type="entry name" value="Arc_DNA-bd_dom"/>
</dbReference>
<dbReference type="EMBL" id="AGCK01000088">
    <property type="protein sequence ID" value="EHM52941.1"/>
    <property type="molecule type" value="Genomic_DNA"/>
</dbReference>
<dbReference type="GeneID" id="68929704"/>
<gene>
    <name evidence="3" type="ORF">HMPREF0372_01275</name>
</gene>
<feature type="domain" description="Arc-like DNA binding" evidence="2">
    <location>
        <begin position="15"/>
        <end position="62"/>
    </location>
</feature>
<evidence type="ECO:0000256" key="1">
    <source>
        <dbReference type="SAM" id="MobiDB-lite"/>
    </source>
</evidence>
<evidence type="ECO:0000259" key="2">
    <source>
        <dbReference type="Pfam" id="PF03869"/>
    </source>
</evidence>
<dbReference type="InterPro" id="IPR013321">
    <property type="entry name" value="Arc_rbn_hlx_hlx"/>
</dbReference>
<name>G9YP46_FLAPL</name>
<accession>G9YP46</accession>
<dbReference type="GO" id="GO:0006355">
    <property type="term" value="P:regulation of DNA-templated transcription"/>
    <property type="evidence" value="ECO:0007669"/>
    <property type="project" value="InterPro"/>
</dbReference>
<reference evidence="3 4" key="1">
    <citation type="submission" date="2011-08" db="EMBL/GenBank/DDBJ databases">
        <authorList>
            <person name="Weinstock G."/>
            <person name="Sodergren E."/>
            <person name="Clifton S."/>
            <person name="Fulton L."/>
            <person name="Fulton B."/>
            <person name="Courtney L."/>
            <person name="Fronick C."/>
            <person name="Harrison M."/>
            <person name="Strong C."/>
            <person name="Farmer C."/>
            <person name="Delahaunty K."/>
            <person name="Markovic C."/>
            <person name="Hall O."/>
            <person name="Minx P."/>
            <person name="Tomlinson C."/>
            <person name="Mitreva M."/>
            <person name="Hou S."/>
            <person name="Chen J."/>
            <person name="Wollam A."/>
            <person name="Pepin K.H."/>
            <person name="Johnson M."/>
            <person name="Bhonagiri V."/>
            <person name="Zhang X."/>
            <person name="Suruliraj S."/>
            <person name="Warren W."/>
            <person name="Chinwalla A."/>
            <person name="Mardis E.R."/>
            <person name="Wilson R.K."/>
        </authorList>
    </citation>
    <scope>NUCLEOTIDE SEQUENCE [LARGE SCALE GENOMIC DNA]</scope>
    <source>
        <strain evidence="3 4">ATCC 29863</strain>
    </source>
</reference>
<dbReference type="Gene3D" id="1.10.1220.10">
    <property type="entry name" value="Met repressor-like"/>
    <property type="match status" value="1"/>
</dbReference>
<feature type="region of interest" description="Disordered" evidence="1">
    <location>
        <begin position="108"/>
        <end position="131"/>
    </location>
</feature>
<dbReference type="AlphaFoldDB" id="G9YP46"/>
<feature type="region of interest" description="Disordered" evidence="1">
    <location>
        <begin position="60"/>
        <end position="79"/>
    </location>
</feature>
<evidence type="ECO:0000313" key="4">
    <source>
        <dbReference type="Proteomes" id="UP000004459"/>
    </source>
</evidence>
<comment type="caution">
    <text evidence="3">The sequence shown here is derived from an EMBL/GenBank/DDBJ whole genome shotgun (WGS) entry which is preliminary data.</text>
</comment>
<proteinExistence type="predicted"/>
<keyword evidence="3" id="KW-0238">DNA-binding</keyword>
<dbReference type="Pfam" id="PF03869">
    <property type="entry name" value="Arc"/>
    <property type="match status" value="1"/>
</dbReference>